<evidence type="ECO:0000313" key="3">
    <source>
        <dbReference type="Proteomes" id="UP001314205"/>
    </source>
</evidence>
<keyword evidence="3" id="KW-1185">Reference proteome</keyword>
<protein>
    <submittedName>
        <fullName evidence="2">Uncharacterized protein</fullName>
    </submittedName>
</protein>
<feature type="transmembrane region" description="Helical" evidence="1">
    <location>
        <begin position="12"/>
        <end position="35"/>
    </location>
</feature>
<keyword evidence="1" id="KW-0472">Membrane</keyword>
<dbReference type="AlphaFoldDB" id="A0AAV1LLR0"/>
<dbReference type="Proteomes" id="UP001314205">
    <property type="component" value="Unassembled WGS sequence"/>
</dbReference>
<gene>
    <name evidence="2" type="ORF">PARMNEM_LOCUS15745</name>
</gene>
<proteinExistence type="predicted"/>
<keyword evidence="1" id="KW-1133">Transmembrane helix</keyword>
<dbReference type="EMBL" id="CAVLGL010000093">
    <property type="protein sequence ID" value="CAK1596390.1"/>
    <property type="molecule type" value="Genomic_DNA"/>
</dbReference>
<comment type="caution">
    <text evidence="2">The sequence shown here is derived from an EMBL/GenBank/DDBJ whole genome shotgun (WGS) entry which is preliminary data.</text>
</comment>
<evidence type="ECO:0000313" key="2">
    <source>
        <dbReference type="EMBL" id="CAK1596390.1"/>
    </source>
</evidence>
<evidence type="ECO:0000256" key="1">
    <source>
        <dbReference type="SAM" id="Phobius"/>
    </source>
</evidence>
<name>A0AAV1LLR0_9NEOP</name>
<reference evidence="2 3" key="1">
    <citation type="submission" date="2023-11" db="EMBL/GenBank/DDBJ databases">
        <authorList>
            <person name="Hedman E."/>
            <person name="Englund M."/>
            <person name="Stromberg M."/>
            <person name="Nyberg Akerstrom W."/>
            <person name="Nylinder S."/>
            <person name="Jareborg N."/>
            <person name="Kallberg Y."/>
            <person name="Kronander E."/>
        </authorList>
    </citation>
    <scope>NUCLEOTIDE SEQUENCE [LARGE SCALE GENOMIC DNA]</scope>
</reference>
<organism evidence="2 3">
    <name type="scientific">Parnassius mnemosyne</name>
    <name type="common">clouded apollo</name>
    <dbReference type="NCBI Taxonomy" id="213953"/>
    <lineage>
        <taxon>Eukaryota</taxon>
        <taxon>Metazoa</taxon>
        <taxon>Ecdysozoa</taxon>
        <taxon>Arthropoda</taxon>
        <taxon>Hexapoda</taxon>
        <taxon>Insecta</taxon>
        <taxon>Pterygota</taxon>
        <taxon>Neoptera</taxon>
        <taxon>Endopterygota</taxon>
        <taxon>Lepidoptera</taxon>
        <taxon>Glossata</taxon>
        <taxon>Ditrysia</taxon>
        <taxon>Papilionoidea</taxon>
        <taxon>Papilionidae</taxon>
        <taxon>Parnassiinae</taxon>
        <taxon>Parnassini</taxon>
        <taxon>Parnassius</taxon>
        <taxon>Driopa</taxon>
    </lineage>
</organism>
<accession>A0AAV1LLR0</accession>
<sequence length="106" mass="12279">MALEKSFKVICIKIVLFLGVLAIATHLTVTFWEYFVLRTELSKINSSLHVLKDTLSIISSEYDKVSKDLSELSTKQLSKSFINGKRTEKWDENTFHDIKVEENYAY</sequence>
<keyword evidence="1" id="KW-0812">Transmembrane</keyword>